<dbReference type="InterPro" id="IPR017981">
    <property type="entry name" value="GPCR_2-like_7TM"/>
</dbReference>
<evidence type="ECO:0000256" key="1">
    <source>
        <dbReference type="ARBA" id="ARBA00004141"/>
    </source>
</evidence>
<dbReference type="EMBL" id="WJQU01000001">
    <property type="protein sequence ID" value="KAJ6646389.1"/>
    <property type="molecule type" value="Genomic_DNA"/>
</dbReference>
<evidence type="ECO:0000259" key="19">
    <source>
        <dbReference type="PROSITE" id="PS50261"/>
    </source>
</evidence>
<evidence type="ECO:0000256" key="3">
    <source>
        <dbReference type="ARBA" id="ARBA00018149"/>
    </source>
</evidence>
<dbReference type="SMART" id="SM00063">
    <property type="entry name" value="FRI"/>
    <property type="match status" value="1"/>
</dbReference>
<evidence type="ECO:0000256" key="14">
    <source>
        <dbReference type="ARBA" id="ARBA00023224"/>
    </source>
</evidence>
<keyword evidence="9" id="KW-0297">G-protein coupled receptor</keyword>
<sequence length="410" mass="45493">MSMRNSGKMNQKIIAIVLWTTFLLQHYALCDTTIRTCEPIRVEMCRSVGYNNTSMPNLVGHELQSDADFTLQTFTPLIQYGCSAQLHFFLCAAYFPYCTPKVPVPIGPCRGLCEAVRARCHPVLQGFGFPWPHALDCNRFPKANNLEHMCMKGPDEPTGASLSTEYMPTKATSSLQPSCQGLAKSHLYVRLNRSGKCAPLCEAEIMFNTQDKNLAELWVSVWSIAAVVIAVAAILSFIISDTKWDKILMPLVTCNSLVAVGYVVRILAGRNNSSCGIDPQLPGTFILLTDGLSNAPCATTFLLRYYFGMSASVWWAILCLKWHFTVRRERDDSLSASTVDKKYDQTYSSLTQLTAWGLPAIQTLLVLVTRLVDADQLIGACYVGNQSDQALRNYVATPLFGYWVFGAHCS</sequence>
<evidence type="ECO:0000256" key="6">
    <source>
        <dbReference type="ARBA" id="ARBA00022692"/>
    </source>
</evidence>
<comment type="similarity">
    <text evidence="2">Belongs to the G-protein coupled receptor Fz/Smo family.</text>
</comment>
<evidence type="ECO:0000256" key="17">
    <source>
        <dbReference type="SAM" id="SignalP"/>
    </source>
</evidence>
<dbReference type="GO" id="GO:0004930">
    <property type="term" value="F:G protein-coupled receptor activity"/>
    <property type="evidence" value="ECO:0007669"/>
    <property type="project" value="UniProtKB-KW"/>
</dbReference>
<feature type="disulfide bond" evidence="15">
    <location>
        <begin position="37"/>
        <end position="98"/>
    </location>
</feature>
<dbReference type="Proteomes" id="UP001151699">
    <property type="component" value="Chromosome A"/>
</dbReference>
<feature type="domain" description="FZ" evidence="18">
    <location>
        <begin position="32"/>
        <end position="153"/>
    </location>
</feature>
<evidence type="ECO:0000256" key="2">
    <source>
        <dbReference type="ARBA" id="ARBA00008077"/>
    </source>
</evidence>
<dbReference type="Gene3D" id="1.20.1070.10">
    <property type="entry name" value="Rhodopsin 7-helix transmembrane proteins"/>
    <property type="match status" value="1"/>
</dbReference>
<dbReference type="OrthoDB" id="5959102at2759"/>
<evidence type="ECO:0000256" key="13">
    <source>
        <dbReference type="ARBA" id="ARBA00023180"/>
    </source>
</evidence>
<dbReference type="InterPro" id="IPR041765">
    <property type="entry name" value="FZ4_CRD"/>
</dbReference>
<feature type="signal peptide" evidence="17">
    <location>
        <begin position="1"/>
        <end position="30"/>
    </location>
</feature>
<keyword evidence="5" id="KW-0879">Wnt signaling pathway</keyword>
<dbReference type="PRINTS" id="PR00489">
    <property type="entry name" value="FRIZZLED"/>
</dbReference>
<dbReference type="CDD" id="cd07448">
    <property type="entry name" value="CRD_FZ4"/>
    <property type="match status" value="1"/>
</dbReference>
<keyword evidence="8 16" id="KW-1133">Transmembrane helix</keyword>
<feature type="disulfide bond" evidence="15">
    <location>
        <begin position="45"/>
        <end position="91"/>
    </location>
</feature>
<feature type="transmembrane region" description="Helical" evidence="16">
    <location>
        <begin position="302"/>
        <end position="320"/>
    </location>
</feature>
<feature type="disulfide bond" evidence="15">
    <location>
        <begin position="82"/>
        <end position="120"/>
    </location>
</feature>
<proteinExistence type="inferred from homology"/>
<evidence type="ECO:0000256" key="5">
    <source>
        <dbReference type="ARBA" id="ARBA00022687"/>
    </source>
</evidence>
<dbReference type="SUPFAM" id="SSF63501">
    <property type="entry name" value="Frizzled cysteine-rich domain"/>
    <property type="match status" value="1"/>
</dbReference>
<evidence type="ECO:0000256" key="16">
    <source>
        <dbReference type="SAM" id="Phobius"/>
    </source>
</evidence>
<evidence type="ECO:0000256" key="7">
    <source>
        <dbReference type="ARBA" id="ARBA00022729"/>
    </source>
</evidence>
<dbReference type="PROSITE" id="PS50261">
    <property type="entry name" value="G_PROTEIN_RECEP_F2_4"/>
    <property type="match status" value="1"/>
</dbReference>
<keyword evidence="11 15" id="KW-1015">Disulfide bond</keyword>
<dbReference type="GO" id="GO:0016020">
    <property type="term" value="C:membrane"/>
    <property type="evidence" value="ECO:0007669"/>
    <property type="project" value="UniProtKB-SubCell"/>
</dbReference>
<gene>
    <name evidence="20" type="primary">fz4</name>
    <name evidence="20" type="ORF">Bhyg_01600</name>
</gene>
<keyword evidence="4" id="KW-0217">Developmental protein</keyword>
<feature type="chain" id="PRO_5040348406" description="Frizzled-4" evidence="17">
    <location>
        <begin position="31"/>
        <end position="410"/>
    </location>
</feature>
<reference evidence="20" key="1">
    <citation type="submission" date="2022-07" db="EMBL/GenBank/DDBJ databases">
        <authorList>
            <person name="Trinca V."/>
            <person name="Uliana J.V.C."/>
            <person name="Torres T.T."/>
            <person name="Ward R.J."/>
            <person name="Monesi N."/>
        </authorList>
    </citation>
    <scope>NUCLEOTIDE SEQUENCE</scope>
    <source>
        <strain evidence="20">HSMRA1968</strain>
        <tissue evidence="20">Whole embryos</tissue>
    </source>
</reference>
<dbReference type="GO" id="GO:0035567">
    <property type="term" value="P:non-canonical Wnt signaling pathway"/>
    <property type="evidence" value="ECO:0007669"/>
    <property type="project" value="TreeGrafter"/>
</dbReference>
<accession>A0A9Q0S5Y5</accession>
<keyword evidence="7 17" id="KW-0732">Signal</keyword>
<dbReference type="InterPro" id="IPR000539">
    <property type="entry name" value="Frizzled/Smoothened_7TM"/>
</dbReference>
<organism evidence="20 21">
    <name type="scientific">Pseudolycoriella hygida</name>
    <dbReference type="NCBI Taxonomy" id="35572"/>
    <lineage>
        <taxon>Eukaryota</taxon>
        <taxon>Metazoa</taxon>
        <taxon>Ecdysozoa</taxon>
        <taxon>Arthropoda</taxon>
        <taxon>Hexapoda</taxon>
        <taxon>Insecta</taxon>
        <taxon>Pterygota</taxon>
        <taxon>Neoptera</taxon>
        <taxon>Endopterygota</taxon>
        <taxon>Diptera</taxon>
        <taxon>Nematocera</taxon>
        <taxon>Sciaroidea</taxon>
        <taxon>Sciaridae</taxon>
        <taxon>Pseudolycoriella</taxon>
    </lineage>
</organism>
<dbReference type="InterPro" id="IPR036790">
    <property type="entry name" value="Frizzled_dom_sf"/>
</dbReference>
<evidence type="ECO:0000256" key="4">
    <source>
        <dbReference type="ARBA" id="ARBA00022473"/>
    </source>
</evidence>
<dbReference type="Pfam" id="PF01392">
    <property type="entry name" value="Fz"/>
    <property type="match status" value="1"/>
</dbReference>
<evidence type="ECO:0000259" key="18">
    <source>
        <dbReference type="PROSITE" id="PS50038"/>
    </source>
</evidence>
<evidence type="ECO:0000256" key="12">
    <source>
        <dbReference type="ARBA" id="ARBA00023170"/>
    </source>
</evidence>
<keyword evidence="10 16" id="KW-0472">Membrane</keyword>
<dbReference type="Pfam" id="PF01534">
    <property type="entry name" value="Frizzled"/>
    <property type="match status" value="1"/>
</dbReference>
<dbReference type="SMART" id="SM01330">
    <property type="entry name" value="Frizzled"/>
    <property type="match status" value="1"/>
</dbReference>
<dbReference type="AlphaFoldDB" id="A0A9Q0S5Y5"/>
<comment type="caution">
    <text evidence="20">The sequence shown here is derived from an EMBL/GenBank/DDBJ whole genome shotgun (WGS) entry which is preliminary data.</text>
</comment>
<feature type="disulfide bond" evidence="15">
    <location>
        <begin position="113"/>
        <end position="137"/>
    </location>
</feature>
<dbReference type="GO" id="GO:0017147">
    <property type="term" value="F:Wnt-protein binding"/>
    <property type="evidence" value="ECO:0007669"/>
    <property type="project" value="TreeGrafter"/>
</dbReference>
<evidence type="ECO:0000256" key="10">
    <source>
        <dbReference type="ARBA" id="ARBA00023136"/>
    </source>
</evidence>
<dbReference type="FunFam" id="1.10.2000.10:FF:000008">
    <property type="entry name" value="Frizzled receptor 4"/>
    <property type="match status" value="1"/>
</dbReference>
<evidence type="ECO:0000256" key="8">
    <source>
        <dbReference type="ARBA" id="ARBA00022989"/>
    </source>
</evidence>
<dbReference type="PROSITE" id="PS50038">
    <property type="entry name" value="FZ"/>
    <property type="match status" value="1"/>
</dbReference>
<dbReference type="PANTHER" id="PTHR11309">
    <property type="entry name" value="FRIZZLED"/>
    <property type="match status" value="1"/>
</dbReference>
<dbReference type="InterPro" id="IPR015526">
    <property type="entry name" value="Frizzled/SFRP"/>
</dbReference>
<feature type="transmembrane region" description="Helical" evidence="16">
    <location>
        <begin position="217"/>
        <end position="240"/>
    </location>
</feature>
<dbReference type="GO" id="GO:0005615">
    <property type="term" value="C:extracellular space"/>
    <property type="evidence" value="ECO:0007669"/>
    <property type="project" value="TreeGrafter"/>
</dbReference>
<evidence type="ECO:0000313" key="20">
    <source>
        <dbReference type="EMBL" id="KAJ6646389.1"/>
    </source>
</evidence>
<dbReference type="Gene3D" id="1.10.2000.10">
    <property type="entry name" value="Frizzled cysteine-rich domain"/>
    <property type="match status" value="1"/>
</dbReference>
<evidence type="ECO:0000256" key="9">
    <source>
        <dbReference type="ARBA" id="ARBA00023040"/>
    </source>
</evidence>
<keyword evidence="6 16" id="KW-0812">Transmembrane</keyword>
<keyword evidence="21" id="KW-1185">Reference proteome</keyword>
<dbReference type="InterPro" id="IPR020067">
    <property type="entry name" value="Frizzled_dom"/>
</dbReference>
<keyword evidence="12" id="KW-0675">Receptor</keyword>
<dbReference type="GO" id="GO:0060070">
    <property type="term" value="P:canonical Wnt signaling pathway"/>
    <property type="evidence" value="ECO:0007669"/>
    <property type="project" value="TreeGrafter"/>
</dbReference>
<keyword evidence="14" id="KW-0807">Transducer</keyword>
<name>A0A9Q0S5Y5_9DIPT</name>
<evidence type="ECO:0000256" key="11">
    <source>
        <dbReference type="ARBA" id="ARBA00023157"/>
    </source>
</evidence>
<dbReference type="PANTHER" id="PTHR11309:SF99">
    <property type="entry name" value="FRIZZLED-4"/>
    <property type="match status" value="1"/>
</dbReference>
<evidence type="ECO:0000256" key="15">
    <source>
        <dbReference type="PROSITE-ProRule" id="PRU00090"/>
    </source>
</evidence>
<keyword evidence="13" id="KW-0325">Glycoprotein</keyword>
<comment type="subcellular location">
    <subcellularLocation>
        <location evidence="1">Membrane</location>
        <topology evidence="1">Multi-pass membrane protein</topology>
    </subcellularLocation>
</comment>
<evidence type="ECO:0000313" key="21">
    <source>
        <dbReference type="Proteomes" id="UP001151699"/>
    </source>
</evidence>
<feature type="domain" description="G-protein coupled receptors family 2 profile 2" evidence="19">
    <location>
        <begin position="212"/>
        <end position="410"/>
    </location>
</feature>
<feature type="transmembrane region" description="Helical" evidence="16">
    <location>
        <begin position="247"/>
        <end position="268"/>
    </location>
</feature>
<feature type="disulfide bond" evidence="15">
    <location>
        <begin position="109"/>
        <end position="150"/>
    </location>
</feature>
<protein>
    <recommendedName>
        <fullName evidence="3">Frizzled-4</fullName>
    </recommendedName>
</protein>